<dbReference type="InterPro" id="IPR013785">
    <property type="entry name" value="Aldolase_TIM"/>
</dbReference>
<dbReference type="Pfam" id="PF08354">
    <property type="entry name" value="Fas1-AflB-like_hel"/>
    <property type="match status" value="1"/>
</dbReference>
<dbReference type="Gene3D" id="1.20.930.70">
    <property type="match status" value="1"/>
</dbReference>
<evidence type="ECO:0000256" key="3">
    <source>
        <dbReference type="ARBA" id="ARBA00022679"/>
    </source>
</evidence>
<dbReference type="SUPFAM" id="SSF52151">
    <property type="entry name" value="FabD/lysophospholipase-like"/>
    <property type="match status" value="2"/>
</dbReference>
<dbReference type="Gene3D" id="3.40.366.10">
    <property type="entry name" value="Malonyl-Coenzyme A Acyl Carrier Protein, domain 2"/>
    <property type="match status" value="3"/>
</dbReference>
<dbReference type="InterPro" id="IPR002539">
    <property type="entry name" value="MaoC-like_dom"/>
</dbReference>
<dbReference type="InterPro" id="IPR016035">
    <property type="entry name" value="Acyl_Trfase/lysoPLipase"/>
</dbReference>
<comment type="catalytic activity">
    <reaction evidence="14">
        <text>a 2,3-saturated acyl-[ACP] + NAD(+) = a (2E)-enoyl-[ACP] + NADH + H(+)</text>
        <dbReference type="Rhea" id="RHEA:10240"/>
        <dbReference type="Rhea" id="RHEA-COMP:9925"/>
        <dbReference type="Rhea" id="RHEA-COMP:9926"/>
        <dbReference type="ChEBI" id="CHEBI:15378"/>
        <dbReference type="ChEBI" id="CHEBI:57540"/>
        <dbReference type="ChEBI" id="CHEBI:57945"/>
        <dbReference type="ChEBI" id="CHEBI:78784"/>
        <dbReference type="ChEBI" id="CHEBI:78785"/>
        <dbReference type="EC" id="1.3.1.9"/>
    </reaction>
</comment>
<feature type="active site" description="For malonyltransferase activity" evidence="17">
    <location>
        <position position="1705"/>
    </location>
</feature>
<keyword evidence="4 16" id="KW-0378">Hydrolase</keyword>
<keyword evidence="5 16" id="KW-0521">NADP</keyword>
<comment type="subunit">
    <text evidence="10">[Alpha(6)beta(6)] hexamers of two multifunctional subunits (alpha and beta).</text>
</comment>
<evidence type="ECO:0000256" key="5">
    <source>
        <dbReference type="ARBA" id="ARBA00022857"/>
    </source>
</evidence>
<proteinExistence type="inferred from homology"/>
<sequence>MSKTTSEEDDCPTPDSLPTTASSISLNNHIEVSERITEYYRTKGRKENPQPSALLLAAQNERATVYAIFGGQGVSNPLHELQEVYTKNDHLIGSLIQQASCHLQRLLVENPRFASYYPAGLDVTSWILHPEDQPPSHELNRAPISLLVIGLLQLANYQVLIHALGLNLGQMSTFFRGIGGHSQGIVPAVMVSSAQDWESLDRLSLDALTILFFIGCRAQSCFDVPPVSVEALTDSESHGEGVPSCMLRVHGLSLDALHAIMYKINSQIPDLEKVELALINGPRNFVLGGPPAALYSVNRYLRRIKAAPGISQARVPFSQRKPDVATSYLPISVPFHTSHLATACMLTLHDLRNIYLARSNLKISVYDTGDGSDLSDGTGRDVIPDLVRMIMIRQLDWTKTTDFPKATHLVDLGPGTSQDGIGMLTDKLKLGSGVRTIVFSASKSSSREFGDREELLNHACVTPGRDWVEQYGPKLVISNAPTIETKMTKLLGLPPLMVAGMTPTTSSWEFVAATMRAGYHIELATGGFHDAASLEAAIRSVINNTPLGRGVTCNVIYANPRALKWQLAVIKKMKAQHYPIEGLTIGAGIPSPDVASSYIQDLGLKHISFKPGSVQAVKEVINIAKLNPEFPIILQWTGGRAGGHHSFEDFHEPILQTYHRIRSCSNIILVAGSGFGDANESYPYLTGEWSTGFGFAPMPYDGILLGSRVMVARETRTSEDAKALIVEASGISNHEWEQSYDRPAGGIVTVISEMGEPIHKVATRAVQFWSELDKTVFCLDKAKQSKILAKNKMSIINRLNCDYSKVWFGQTTSDRIVDIEEMTYEQVVSRLIDLTYPKSQGRWIHLSYCDLLLEFVSHLESRWSASSSAKTRVFRTRSDAIHPTTVLQSLEDRYSQNLQQLIGKQDEALFTAMCRKSGRKPVPFITALDDKFEYYFKKDSLWQSEDIECVYDQDIQRTCILHGPVTAKFSQRSDQSIREILGDIHQGYIDSLERSGPVRLEAPDAHHRPSDGQLKIERFQIDEQCLNDEELWYQRISQGRSTHCRVALVAQTMTRERQIFSNPIRSLFNPRKGIWIKVEETSPGGEVLSIYEDTETSEGRKVTELRVSPDGLIDLEIINYETANGKPASLKLEFGPGNTLYPLRDLTPNLNERVKELYQRIWFGDEPTISGPVDIASEFDGGEFKVSTGSLRLFAASIGNASQNQRGKAPRIAPLDYAVVIAWKALIKPLFVLDANLLRLVHLQNSFEWVQEASCIRENEVVSTTSRVSSVVPQESGTLVEVKATINREGLPVVHITSQFLLRDAANLHPHITPFKNVDEQPSEVALDTANAVAILESKPWFKLHEAPVDLLGKTIIFRPQSRYLYGPTGDVRRIEVSGTVHALSSRQETETEVGAICWQSTSSTNIVTGYLNRHGQPSTTRILFDTPLDLHIDPDTFMSPADNTGYARASSDLNPIHISKSMAAYAELPGTIAHGMHTSARVRGLLSSHMCGSDESLFHSLNVNFTGMVLANEPLQLYVQHIGMVEGRRIVQFTARDKSGHTVVKGEAEMRNAPTAILFTGQGSQQKGMGMELYQSSVVSRKLWDRADTYFLNTYGFRISDIVIKNPKSLTVRFGGILGRKLRDNYRALRYLAPKSPGESKLKATQIFPEIDHTTTSYTFRSDAGLLSATQFTQPALTLMELAIYEDLKSRGVLSPTATFAGHSLGEYAAIAAVGKLVPLETLMAIAFYRGLSMQIAVQRDSAGRSAFAMCALNPSKLSPAMDGHQVETIVKTISEETGWLIEIVNYNIQGQQYVCAGDVRALLCLTKLLDSLFQQPPAFTVGHDKASLIEDAQQTVARILPSIPKSPLSAEDLPRGKATTPLAGIDVPFHSSFMKDGIPAFRQFLYSHIACNYVDPQRLIRRYVPNLTARLFDIDKDYFEVTNSLTGSPVLTKVLNQWDEIHAETEDPARVVQLLRGLQEKVM</sequence>
<dbReference type="Pfam" id="PF13452">
    <property type="entry name" value="FAS1_DH_region"/>
    <property type="match status" value="1"/>
</dbReference>
<evidence type="ECO:0000256" key="17">
    <source>
        <dbReference type="PIRSR" id="PIRSR005562-1"/>
    </source>
</evidence>
<feature type="domain" description="Malonyl-CoA:ACP transacylase (MAT)" evidence="19">
    <location>
        <begin position="1559"/>
        <end position="1879"/>
    </location>
</feature>
<keyword evidence="9" id="KW-0511">Multifunctional enzyme</keyword>
<dbReference type="GO" id="GO:0006633">
    <property type="term" value="P:fatty acid biosynthetic process"/>
    <property type="evidence" value="ECO:0007669"/>
    <property type="project" value="InterPro"/>
</dbReference>
<dbReference type="PIRSF" id="PIRSF005562">
    <property type="entry name" value="FAS_yeast_beta"/>
    <property type="match status" value="1"/>
</dbReference>
<evidence type="ECO:0000256" key="12">
    <source>
        <dbReference type="ARBA" id="ARBA00048462"/>
    </source>
</evidence>
<dbReference type="GO" id="GO:0004313">
    <property type="term" value="F:[acyl-carrier-protein] S-acetyltransferase activity"/>
    <property type="evidence" value="ECO:0007669"/>
    <property type="project" value="UniProtKB-EC"/>
</dbReference>
<evidence type="ECO:0000256" key="2">
    <source>
        <dbReference type="ARBA" id="ARBA00010009"/>
    </source>
</evidence>
<dbReference type="Gene3D" id="3.30.1120.100">
    <property type="match status" value="1"/>
</dbReference>
<name>A0A101MJR8_PENFR</name>
<comment type="catalytic activity">
    <reaction evidence="13">
        <text>(9Z)-octadecenoyl-[ACP] + H2O = (9Z)-octadecenoate + holo-[ACP] + H(+)</text>
        <dbReference type="Rhea" id="RHEA:15057"/>
        <dbReference type="Rhea" id="RHEA-COMP:9685"/>
        <dbReference type="Rhea" id="RHEA-COMP:9924"/>
        <dbReference type="ChEBI" id="CHEBI:15377"/>
        <dbReference type="ChEBI" id="CHEBI:15378"/>
        <dbReference type="ChEBI" id="CHEBI:30823"/>
        <dbReference type="ChEBI" id="CHEBI:64479"/>
        <dbReference type="ChEBI" id="CHEBI:78783"/>
        <dbReference type="EC" id="3.1.2.14"/>
    </reaction>
</comment>
<dbReference type="Pfam" id="PF16073">
    <property type="entry name" value="SAT"/>
    <property type="match status" value="1"/>
</dbReference>
<dbReference type="InterPro" id="IPR003965">
    <property type="entry name" value="Fatty_acid_synthase"/>
</dbReference>
<dbReference type="PRINTS" id="PR01483">
    <property type="entry name" value="FASYNTHASE"/>
</dbReference>
<dbReference type="Proteomes" id="UP000055045">
    <property type="component" value="Unassembled WGS sequence"/>
</dbReference>
<comment type="catalytic activity">
    <reaction evidence="15">
        <text>holo-[ACP] + acetyl-CoA = acetyl-[ACP] + CoA</text>
        <dbReference type="Rhea" id="RHEA:41788"/>
        <dbReference type="Rhea" id="RHEA-COMP:9621"/>
        <dbReference type="Rhea" id="RHEA-COMP:9685"/>
        <dbReference type="ChEBI" id="CHEBI:57287"/>
        <dbReference type="ChEBI" id="CHEBI:57288"/>
        <dbReference type="ChEBI" id="CHEBI:64479"/>
        <dbReference type="ChEBI" id="CHEBI:78446"/>
        <dbReference type="EC" id="2.3.1.38"/>
    </reaction>
</comment>
<dbReference type="PANTHER" id="PTHR10982:SF21">
    <property type="entry name" value="FATTY ACID SYNTHASE SUBUNIT BETA"/>
    <property type="match status" value="1"/>
</dbReference>
<dbReference type="Gene3D" id="6.10.60.10">
    <property type="match status" value="1"/>
</dbReference>
<keyword evidence="21" id="KW-1185">Reference proteome</keyword>
<dbReference type="GO" id="GO:0019171">
    <property type="term" value="F:(3R)-hydroxyacyl-[acyl-carrier-protein] dehydratase activity"/>
    <property type="evidence" value="ECO:0007669"/>
    <property type="project" value="UniProtKB-EC"/>
</dbReference>
<dbReference type="FunFam" id="3.20.20.70:FF:000078">
    <property type="entry name" value="Fatty acid synthase beta subunit dehydratase"/>
    <property type="match status" value="1"/>
</dbReference>
<keyword evidence="3 16" id="KW-0808">Transferase</keyword>
<dbReference type="GO" id="GO:0004312">
    <property type="term" value="F:fatty acid synthase activity"/>
    <property type="evidence" value="ECO:0007669"/>
    <property type="project" value="InterPro"/>
</dbReference>
<dbReference type="GO" id="GO:0005835">
    <property type="term" value="C:fatty acid synthase complex"/>
    <property type="evidence" value="ECO:0007669"/>
    <property type="project" value="UniProtKB-UniRule"/>
</dbReference>
<dbReference type="InterPro" id="IPR039569">
    <property type="entry name" value="FAS1-like_DH_region"/>
</dbReference>
<dbReference type="Pfam" id="PF22235">
    <property type="entry name" value="FAS1_thioest_ins"/>
    <property type="match status" value="1"/>
</dbReference>
<evidence type="ECO:0000256" key="6">
    <source>
        <dbReference type="ARBA" id="ARBA00023002"/>
    </source>
</evidence>
<comment type="caution">
    <text evidence="20">The sequence shown here is derived from an EMBL/GenBank/DDBJ whole genome shotgun (WGS) entry which is preliminary data.</text>
</comment>
<comment type="similarity">
    <text evidence="2 16">Belongs to the fungal fatty acid synthetase subunit beta family.</text>
</comment>
<evidence type="ECO:0000313" key="21">
    <source>
        <dbReference type="Proteomes" id="UP000055045"/>
    </source>
</evidence>
<dbReference type="GO" id="GO:0004314">
    <property type="term" value="F:[acyl-carrier-protein] S-malonyltransferase activity"/>
    <property type="evidence" value="ECO:0007669"/>
    <property type="project" value="UniProtKB-EC"/>
</dbReference>
<dbReference type="Gene3D" id="3.10.129.10">
    <property type="entry name" value="Hotdog Thioesterase"/>
    <property type="match status" value="1"/>
</dbReference>
<dbReference type="InterPro" id="IPR040883">
    <property type="entry name" value="FAS_meander"/>
</dbReference>
<dbReference type="Gene3D" id="3.20.20.70">
    <property type="entry name" value="Aldolase class I"/>
    <property type="match status" value="1"/>
</dbReference>
<evidence type="ECO:0000256" key="18">
    <source>
        <dbReference type="SAM" id="MobiDB-lite"/>
    </source>
</evidence>
<dbReference type="Pfam" id="PF17951">
    <property type="entry name" value="FAS_meander"/>
    <property type="match status" value="1"/>
</dbReference>
<dbReference type="InterPro" id="IPR016452">
    <property type="entry name" value="Fas1/AflB-like"/>
</dbReference>
<evidence type="ECO:0000259" key="19">
    <source>
        <dbReference type="SMART" id="SM00827"/>
    </source>
</evidence>
<reference evidence="20 21" key="1">
    <citation type="submission" date="2015-10" db="EMBL/GenBank/DDBJ databases">
        <title>Genome sequencing of Penicillium freii.</title>
        <authorList>
            <person name="Nguyen H.D."/>
            <person name="Visagie C.M."/>
            <person name="Seifert K.A."/>
        </authorList>
    </citation>
    <scope>NUCLEOTIDE SEQUENCE [LARGE SCALE GENOMIC DNA]</scope>
    <source>
        <strain evidence="20 21">DAOM 242723</strain>
    </source>
</reference>
<dbReference type="SMART" id="SM00827">
    <property type="entry name" value="PKS_AT"/>
    <property type="match status" value="1"/>
</dbReference>
<keyword evidence="7 16" id="KW-0520">NAD</keyword>
<dbReference type="InterPro" id="IPR001227">
    <property type="entry name" value="Ac_transferase_dom_sf"/>
</dbReference>
<evidence type="ECO:0000256" key="7">
    <source>
        <dbReference type="ARBA" id="ARBA00023027"/>
    </source>
</evidence>
<evidence type="ECO:0000256" key="4">
    <source>
        <dbReference type="ARBA" id="ARBA00022801"/>
    </source>
</evidence>
<keyword evidence="6 16" id="KW-0560">Oxidoreductase</keyword>
<gene>
    <name evidence="20" type="ORF">ACN42_g5225</name>
</gene>
<dbReference type="InterPro" id="IPR029069">
    <property type="entry name" value="HotDog_dom_sf"/>
</dbReference>
<evidence type="ECO:0000256" key="8">
    <source>
        <dbReference type="ARBA" id="ARBA00023239"/>
    </source>
</evidence>
<comment type="catalytic activity">
    <reaction evidence="12">
        <text>holo-[ACP] + malonyl-CoA = malonyl-[ACP] + CoA</text>
        <dbReference type="Rhea" id="RHEA:41792"/>
        <dbReference type="Rhea" id="RHEA-COMP:9623"/>
        <dbReference type="Rhea" id="RHEA-COMP:9685"/>
        <dbReference type="ChEBI" id="CHEBI:57287"/>
        <dbReference type="ChEBI" id="CHEBI:57384"/>
        <dbReference type="ChEBI" id="CHEBI:64479"/>
        <dbReference type="ChEBI" id="CHEBI:78449"/>
        <dbReference type="EC" id="2.3.1.39"/>
    </reaction>
</comment>
<dbReference type="PANTHER" id="PTHR10982">
    <property type="entry name" value="MALONYL COA-ACYL CARRIER PROTEIN TRANSACYLASE"/>
    <property type="match status" value="1"/>
</dbReference>
<dbReference type="GO" id="GO:0004318">
    <property type="term" value="F:enoyl-[acyl-carrier-protein] reductase (NADH) activity"/>
    <property type="evidence" value="ECO:0007669"/>
    <property type="project" value="UniProtKB-UniRule"/>
</dbReference>
<evidence type="ECO:0000256" key="10">
    <source>
        <dbReference type="ARBA" id="ARBA00033756"/>
    </source>
</evidence>
<protein>
    <recommendedName>
        <fullName evidence="19">Malonyl-CoA:ACP transacylase (MAT) domain-containing protein</fullName>
    </recommendedName>
</protein>
<feature type="active site" description="For acetyltransferase activity" evidence="17">
    <location>
        <position position="182"/>
    </location>
</feature>
<comment type="catalytic activity">
    <reaction evidence="1">
        <text>a (3R)-hydroxyacyl-[ACP] = a (2E)-enoyl-[ACP] + H2O</text>
        <dbReference type="Rhea" id="RHEA:13097"/>
        <dbReference type="Rhea" id="RHEA-COMP:9925"/>
        <dbReference type="Rhea" id="RHEA-COMP:9945"/>
        <dbReference type="ChEBI" id="CHEBI:15377"/>
        <dbReference type="ChEBI" id="CHEBI:78784"/>
        <dbReference type="ChEBI" id="CHEBI:78827"/>
        <dbReference type="EC" id="4.2.1.59"/>
    </reaction>
</comment>
<dbReference type="Pfam" id="PF00698">
    <property type="entry name" value="Acyl_transf_1"/>
    <property type="match status" value="1"/>
</dbReference>
<dbReference type="Gene3D" id="6.10.140.1400">
    <property type="match status" value="1"/>
</dbReference>
<dbReference type="GO" id="GO:0004321">
    <property type="term" value="F:fatty-acyl-CoA synthase activity"/>
    <property type="evidence" value="ECO:0007669"/>
    <property type="project" value="UniProtKB-EC"/>
</dbReference>
<dbReference type="CDD" id="cd03447">
    <property type="entry name" value="FAS_MaoC"/>
    <property type="match status" value="1"/>
</dbReference>
<evidence type="ECO:0000256" key="16">
    <source>
        <dbReference type="PIRNR" id="PIRNR005562"/>
    </source>
</evidence>
<evidence type="ECO:0000256" key="11">
    <source>
        <dbReference type="ARBA" id="ARBA00048237"/>
    </source>
</evidence>
<dbReference type="InterPro" id="IPR014043">
    <property type="entry name" value="Acyl_transferase_dom"/>
</dbReference>
<evidence type="ECO:0000256" key="14">
    <source>
        <dbReference type="ARBA" id="ARBA00048572"/>
    </source>
</evidence>
<evidence type="ECO:0000256" key="15">
    <source>
        <dbReference type="ARBA" id="ARBA00048835"/>
    </source>
</evidence>
<dbReference type="Gene3D" id="6.20.240.10">
    <property type="match status" value="1"/>
</dbReference>
<dbReference type="Gene3D" id="3.30.70.3330">
    <property type="match status" value="1"/>
</dbReference>
<evidence type="ECO:0000256" key="9">
    <source>
        <dbReference type="ARBA" id="ARBA00023268"/>
    </source>
</evidence>
<dbReference type="GO" id="GO:0016297">
    <property type="term" value="F:fatty acyl-[ACP] hydrolase activity"/>
    <property type="evidence" value="ECO:0007669"/>
    <property type="project" value="UniProtKB-EC"/>
</dbReference>
<evidence type="ECO:0000313" key="20">
    <source>
        <dbReference type="EMBL" id="KUM61869.1"/>
    </source>
</evidence>
<feature type="region of interest" description="Disordered" evidence="18">
    <location>
        <begin position="1"/>
        <end position="24"/>
    </location>
</feature>
<keyword evidence="8" id="KW-0456">Lyase</keyword>
<dbReference type="STRING" id="48697.A0A101MJR8"/>
<dbReference type="EMBL" id="LLXE01000118">
    <property type="protein sequence ID" value="KUM61869.1"/>
    <property type="molecule type" value="Genomic_DNA"/>
</dbReference>
<dbReference type="SUPFAM" id="SSF54637">
    <property type="entry name" value="Thioesterase/thiol ester dehydrase-isomerase"/>
    <property type="match status" value="2"/>
</dbReference>
<comment type="catalytic activity">
    <reaction evidence="11">
        <text>acetyl-CoA + n malonyl-CoA + 2n NADPH + 4n H(+) = a long-chain-acyl-CoA + n CoA + n CO2 + 2n NADP(+).</text>
        <dbReference type="EC" id="2.3.1.86"/>
    </reaction>
</comment>
<evidence type="ECO:0000256" key="13">
    <source>
        <dbReference type="ARBA" id="ARBA00048536"/>
    </source>
</evidence>
<dbReference type="Pfam" id="PF01575">
    <property type="entry name" value="MaoC_dehydratas"/>
    <property type="match status" value="1"/>
</dbReference>
<dbReference type="InterPro" id="IPR013565">
    <property type="entry name" value="Fas1/AflB-like_central"/>
</dbReference>
<dbReference type="InterPro" id="IPR050830">
    <property type="entry name" value="Fungal_FAS"/>
</dbReference>
<dbReference type="InterPro" id="IPR032088">
    <property type="entry name" value="SAT"/>
</dbReference>
<organism evidence="20 21">
    <name type="scientific">Penicillium freii</name>
    <dbReference type="NCBI Taxonomy" id="48697"/>
    <lineage>
        <taxon>Eukaryota</taxon>
        <taxon>Fungi</taxon>
        <taxon>Dikarya</taxon>
        <taxon>Ascomycota</taxon>
        <taxon>Pezizomycotina</taxon>
        <taxon>Eurotiomycetes</taxon>
        <taxon>Eurotiomycetidae</taxon>
        <taxon>Eurotiales</taxon>
        <taxon>Aspergillaceae</taxon>
        <taxon>Penicillium</taxon>
    </lineage>
</organism>
<accession>A0A101MJR8</accession>
<evidence type="ECO:0000256" key="1">
    <source>
        <dbReference type="ARBA" id="ARBA00001055"/>
    </source>
</evidence>